<feature type="compositionally biased region" description="Low complexity" evidence="1">
    <location>
        <begin position="177"/>
        <end position="194"/>
    </location>
</feature>
<keyword evidence="2" id="KW-1185">Reference proteome</keyword>
<gene>
    <name evidence="3" type="primary">LOC104248063</name>
</gene>
<organism evidence="2 3">
    <name type="scientific">Nicotiana sylvestris</name>
    <name type="common">Wood tobacco</name>
    <name type="synonym">South American tobacco</name>
    <dbReference type="NCBI Taxonomy" id="4096"/>
    <lineage>
        <taxon>Eukaryota</taxon>
        <taxon>Viridiplantae</taxon>
        <taxon>Streptophyta</taxon>
        <taxon>Embryophyta</taxon>
        <taxon>Tracheophyta</taxon>
        <taxon>Spermatophyta</taxon>
        <taxon>Magnoliopsida</taxon>
        <taxon>eudicotyledons</taxon>
        <taxon>Gunneridae</taxon>
        <taxon>Pentapetalae</taxon>
        <taxon>asterids</taxon>
        <taxon>lamiids</taxon>
        <taxon>Solanales</taxon>
        <taxon>Solanaceae</taxon>
        <taxon>Nicotianoideae</taxon>
        <taxon>Nicotianeae</taxon>
        <taxon>Nicotiana</taxon>
    </lineage>
</organism>
<dbReference type="RefSeq" id="XP_009802553.1">
    <property type="nucleotide sequence ID" value="XM_009804251.1"/>
</dbReference>
<name>A0A1U7YHE6_NICSY</name>
<evidence type="ECO:0000313" key="3">
    <source>
        <dbReference type="RefSeq" id="XP_009802553.1"/>
    </source>
</evidence>
<accession>A0A1U7YHE6</accession>
<feature type="region of interest" description="Disordered" evidence="1">
    <location>
        <begin position="171"/>
        <end position="225"/>
    </location>
</feature>
<dbReference type="AlphaFoldDB" id="A0A1U7YHE6"/>
<sequence>MHATEIEGVELAAYHLKQVAYSWFELWEDSYEEGSPPARWSEFADAFINHFLHAETRATRAVEFENLKQDMNYGKMVAFAQAIENRKLKNRIEREGNRKTRSTGNMVFSQCIAIRAQAAAEVESFQAQSGKQRILSMWSVGREIPAAAKVSVPHMRENALRGLLLGVTSRQGAGRGTTQSSNPTAATSSAPSPTRGAQAPIGRGVARGGAKSSGGPSRFYAMSGR</sequence>
<evidence type="ECO:0000313" key="2">
    <source>
        <dbReference type="Proteomes" id="UP000189701"/>
    </source>
</evidence>
<dbReference type="Proteomes" id="UP000189701">
    <property type="component" value="Unplaced"/>
</dbReference>
<reference evidence="3" key="2">
    <citation type="submission" date="2025-08" db="UniProtKB">
        <authorList>
            <consortium name="RefSeq"/>
        </authorList>
    </citation>
    <scope>IDENTIFICATION</scope>
    <source>
        <tissue evidence="3">Leaf</tissue>
    </source>
</reference>
<reference evidence="2" key="1">
    <citation type="journal article" date="2013" name="Genome Biol.">
        <title>Reference genomes and transcriptomes of Nicotiana sylvestris and Nicotiana tomentosiformis.</title>
        <authorList>
            <person name="Sierro N."/>
            <person name="Battey J.N."/>
            <person name="Ouadi S."/>
            <person name="Bovet L."/>
            <person name="Goepfert S."/>
            <person name="Bakaher N."/>
            <person name="Peitsch M.C."/>
            <person name="Ivanov N.V."/>
        </authorList>
    </citation>
    <scope>NUCLEOTIDE SEQUENCE [LARGE SCALE GENOMIC DNA]</scope>
</reference>
<proteinExistence type="predicted"/>
<evidence type="ECO:0000256" key="1">
    <source>
        <dbReference type="SAM" id="MobiDB-lite"/>
    </source>
</evidence>
<protein>
    <submittedName>
        <fullName evidence="3">Uncharacterized protein LOC104248063</fullName>
    </submittedName>
</protein>